<evidence type="ECO:0008006" key="4">
    <source>
        <dbReference type="Google" id="ProtNLM"/>
    </source>
</evidence>
<gene>
    <name evidence="2" type="ORF">C6Y39_13580</name>
</gene>
<keyword evidence="3" id="KW-1185">Reference proteome</keyword>
<name>A0ABX5CNM8_9ALTE</name>
<dbReference type="Proteomes" id="UP000239539">
    <property type="component" value="Unassembled WGS sequence"/>
</dbReference>
<evidence type="ECO:0000256" key="1">
    <source>
        <dbReference type="SAM" id="MobiDB-lite"/>
    </source>
</evidence>
<sequence length="138" mass="15187">MVSACAHRPPPLDKDEIYFETKIKQDGTKLFAFSIPSMKQPDGGKGGRGRGSRSQEGGGRGGRSGQKDREGAAEQSSDNSDRMAKQLYVSLDEKLDETGYCQTGFIEIDTHQTEDRLHLLGECNETASDLDRLDFSAR</sequence>
<reference evidence="3" key="1">
    <citation type="journal article" date="2020" name="Int. J. Syst. Evol. Microbiol.">
        <title>Alteromonas alba sp. nov., a marine bacterium isolated from the seawater of the West Pacific Ocean.</title>
        <authorList>
            <person name="Sun C."/>
            <person name="Wu Y.-H."/>
            <person name="Xamxidin M."/>
            <person name="Cheng H."/>
            <person name="Xu X.-W."/>
        </authorList>
    </citation>
    <scope>NUCLEOTIDE SEQUENCE [LARGE SCALE GENOMIC DNA]</scope>
    <source>
        <strain evidence="3">9a2</strain>
    </source>
</reference>
<accession>A0ABX5CNM8</accession>
<dbReference type="EMBL" id="PVNO01000027">
    <property type="protein sequence ID" value="PRO68331.1"/>
    <property type="molecule type" value="Genomic_DNA"/>
</dbReference>
<evidence type="ECO:0000313" key="2">
    <source>
        <dbReference type="EMBL" id="PRO68331.1"/>
    </source>
</evidence>
<proteinExistence type="predicted"/>
<feature type="region of interest" description="Disordered" evidence="1">
    <location>
        <begin position="30"/>
        <end position="85"/>
    </location>
</feature>
<evidence type="ECO:0000313" key="3">
    <source>
        <dbReference type="Proteomes" id="UP000239539"/>
    </source>
</evidence>
<organism evidence="2 3">
    <name type="scientific">Alteromonas gracilis</name>
    <dbReference type="NCBI Taxonomy" id="1479524"/>
    <lineage>
        <taxon>Bacteria</taxon>
        <taxon>Pseudomonadati</taxon>
        <taxon>Pseudomonadota</taxon>
        <taxon>Gammaproteobacteria</taxon>
        <taxon>Alteromonadales</taxon>
        <taxon>Alteromonadaceae</taxon>
        <taxon>Alteromonas/Salinimonas group</taxon>
        <taxon>Alteromonas</taxon>
    </lineage>
</organism>
<protein>
    <recommendedName>
        <fullName evidence="4">Lipoprotein</fullName>
    </recommendedName>
</protein>
<comment type="caution">
    <text evidence="2">The sequence shown here is derived from an EMBL/GenBank/DDBJ whole genome shotgun (WGS) entry which is preliminary data.</text>
</comment>